<keyword evidence="4" id="KW-1185">Reference proteome</keyword>
<dbReference type="SUPFAM" id="SSF52402">
    <property type="entry name" value="Adenine nucleotide alpha hydrolases-like"/>
    <property type="match status" value="2"/>
</dbReference>
<gene>
    <name evidence="3" type="ORF">MSTE_00930</name>
</gene>
<evidence type="ECO:0000256" key="1">
    <source>
        <dbReference type="ARBA" id="ARBA00008791"/>
    </source>
</evidence>
<dbReference type="PRINTS" id="PR01438">
    <property type="entry name" value="UNVRSLSTRESS"/>
</dbReference>
<dbReference type="InterPro" id="IPR006015">
    <property type="entry name" value="Universal_stress_UspA"/>
</dbReference>
<dbReference type="OrthoDB" id="4614783at2"/>
<dbReference type="PANTHER" id="PTHR46268:SF6">
    <property type="entry name" value="UNIVERSAL STRESS PROTEIN UP12"/>
    <property type="match status" value="1"/>
</dbReference>
<comment type="similarity">
    <text evidence="1">Belongs to the universal stress protein A family.</text>
</comment>
<evidence type="ECO:0000313" key="4">
    <source>
        <dbReference type="Proteomes" id="UP000217954"/>
    </source>
</evidence>
<name>A0A1Z4ETJ3_9MYCO</name>
<dbReference type="InterPro" id="IPR014729">
    <property type="entry name" value="Rossmann-like_a/b/a_fold"/>
</dbReference>
<dbReference type="AlphaFoldDB" id="A0A1Z4ETJ3"/>
<dbReference type="InterPro" id="IPR006016">
    <property type="entry name" value="UspA"/>
</dbReference>
<evidence type="ECO:0000313" key="3">
    <source>
        <dbReference type="EMBL" id="BAX96265.1"/>
    </source>
</evidence>
<organism evidence="3 4">
    <name type="scientific">[Mycobacterium] stephanolepidis</name>
    <dbReference type="NCBI Taxonomy" id="1520670"/>
    <lineage>
        <taxon>Bacteria</taxon>
        <taxon>Bacillati</taxon>
        <taxon>Actinomycetota</taxon>
        <taxon>Actinomycetes</taxon>
        <taxon>Mycobacteriales</taxon>
        <taxon>Mycobacteriaceae</taxon>
        <taxon>Mycobacteroides</taxon>
    </lineage>
</organism>
<dbReference type="RefSeq" id="WP_096499361.1">
    <property type="nucleotide sequence ID" value="NZ_AP018165.1"/>
</dbReference>
<dbReference type="KEGG" id="mste:MSTE_00930"/>
<reference evidence="3 4" key="2">
    <citation type="journal article" date="2017" name="Int. J. Syst. Evol. Microbiol.">
        <title>Mycobacterium stephanolepidis sp. nov., a rapidly growing species related to Mycobacterium chelonae, isolated from marine teleost fish, Stephanolepis cirrhifer.</title>
        <authorList>
            <person name="Fukano H."/>
            <person name="Wada S."/>
            <person name="Kurata O."/>
            <person name="Katayama K."/>
            <person name="Fujiwara N."/>
            <person name="Hoshino Y."/>
        </authorList>
    </citation>
    <scope>NUCLEOTIDE SEQUENCE [LARGE SCALE GENOMIC DNA]</scope>
    <source>
        <strain evidence="3 4">NJB0901</strain>
    </source>
</reference>
<protein>
    <submittedName>
        <fullName evidence="3">Universal stress protein</fullName>
    </submittedName>
</protein>
<sequence>MSSTDQRGPVVVGIDGSKAALFAAESAIHEAISRDVPLSLVHVMRPVATTTSLVAEGRHDERFAESSLRSAAAAIEAIGKPVKVDTILVRGLPSDALVFESRSASLICIGAGRFVHAPLGSTATRLAEHAHCPVLIARAPFPDQPSELSVLENAADGRSWNTNRQNWIAVSVNGSKGNRNVIDHAIREARLRQLPVLAIGTWPHKLGEGMHHELERRVASLHEQYRDVHIYPVTTRARIARFVARCHEPIAVAVIGASEAGQAARLCRSSREQCCSVLLVRP</sequence>
<feature type="domain" description="UspA" evidence="2">
    <location>
        <begin position="9"/>
        <end position="138"/>
    </location>
</feature>
<proteinExistence type="inferred from homology"/>
<reference evidence="4" key="1">
    <citation type="journal article" date="2017" name="Genome Announc.">
        <title>Complete Genome Sequence of Mycobacterium stephanolepidis.</title>
        <authorList>
            <person name="Fukano H."/>
            <person name="Yoshida M."/>
            <person name="Katayama Y."/>
            <person name="Omatsu T."/>
            <person name="Mizutani T."/>
            <person name="Kurata O."/>
            <person name="Wada S."/>
            <person name="Hoshino Y."/>
        </authorList>
    </citation>
    <scope>NUCLEOTIDE SEQUENCE [LARGE SCALE GENOMIC DNA]</scope>
    <source>
        <strain evidence="4">NJB0901</strain>
    </source>
</reference>
<dbReference type="PANTHER" id="PTHR46268">
    <property type="entry name" value="STRESS RESPONSE PROTEIN NHAX"/>
    <property type="match status" value="1"/>
</dbReference>
<evidence type="ECO:0000259" key="2">
    <source>
        <dbReference type="Pfam" id="PF00582"/>
    </source>
</evidence>
<dbReference type="Gene3D" id="3.40.50.620">
    <property type="entry name" value="HUPs"/>
    <property type="match status" value="2"/>
</dbReference>
<accession>A0A1Z4ETJ3</accession>
<dbReference type="Pfam" id="PF00582">
    <property type="entry name" value="Usp"/>
    <property type="match status" value="1"/>
</dbReference>
<dbReference type="Proteomes" id="UP000217954">
    <property type="component" value="Chromosome"/>
</dbReference>
<dbReference type="EMBL" id="AP018165">
    <property type="protein sequence ID" value="BAX96265.1"/>
    <property type="molecule type" value="Genomic_DNA"/>
</dbReference>